<gene>
    <name evidence="5" type="ORF">F8M41_020399</name>
</gene>
<evidence type="ECO:0000313" key="5">
    <source>
        <dbReference type="EMBL" id="KAF0553299.1"/>
    </source>
</evidence>
<dbReference type="PANTHER" id="PTHR21277:SF5">
    <property type="entry name" value="TRANSCRIPTIONAL ADAPTER 1"/>
    <property type="match status" value="1"/>
</dbReference>
<keyword evidence="4" id="KW-0539">Nucleus</keyword>
<dbReference type="EMBL" id="WTPW01000057">
    <property type="protein sequence ID" value="KAF0553299.1"/>
    <property type="molecule type" value="Genomic_DNA"/>
</dbReference>
<name>A0A8H4B1S6_GIGMA</name>
<dbReference type="GO" id="GO:0005634">
    <property type="term" value="C:nucleus"/>
    <property type="evidence" value="ECO:0007669"/>
    <property type="project" value="UniProtKB-SubCell"/>
</dbReference>
<protein>
    <submittedName>
        <fullName evidence="5">Transcriptional co-activator hfi1/ada1</fullName>
    </submittedName>
</protein>
<dbReference type="CDD" id="cd22933">
    <property type="entry name" value="HFD_HFI1"/>
    <property type="match status" value="1"/>
</dbReference>
<evidence type="ECO:0000256" key="2">
    <source>
        <dbReference type="ARBA" id="ARBA00023015"/>
    </source>
</evidence>
<reference evidence="5 6" key="1">
    <citation type="journal article" date="2019" name="Environ. Microbiol.">
        <title>At the nexus of three kingdoms: the genome of the mycorrhizal fungus Gigaspora margarita provides insights into plant, endobacterial and fungal interactions.</title>
        <authorList>
            <person name="Venice F."/>
            <person name="Ghignone S."/>
            <person name="Salvioli di Fossalunga A."/>
            <person name="Amselem J."/>
            <person name="Novero M."/>
            <person name="Xianan X."/>
            <person name="Sedzielewska Toro K."/>
            <person name="Morin E."/>
            <person name="Lipzen A."/>
            <person name="Grigoriev I.V."/>
            <person name="Henrissat B."/>
            <person name="Martin F.M."/>
            <person name="Bonfante P."/>
        </authorList>
    </citation>
    <scope>NUCLEOTIDE SEQUENCE [LARGE SCALE GENOMIC DNA]</scope>
    <source>
        <strain evidence="5 6">BEG34</strain>
    </source>
</reference>
<proteinExistence type="predicted"/>
<dbReference type="OrthoDB" id="10264870at2759"/>
<evidence type="ECO:0000313" key="6">
    <source>
        <dbReference type="Proteomes" id="UP000439903"/>
    </source>
</evidence>
<evidence type="ECO:0000256" key="1">
    <source>
        <dbReference type="ARBA" id="ARBA00004123"/>
    </source>
</evidence>
<accession>A0A8H4B1S6</accession>
<organism evidence="5 6">
    <name type="scientific">Gigaspora margarita</name>
    <dbReference type="NCBI Taxonomy" id="4874"/>
    <lineage>
        <taxon>Eukaryota</taxon>
        <taxon>Fungi</taxon>
        <taxon>Fungi incertae sedis</taxon>
        <taxon>Mucoromycota</taxon>
        <taxon>Glomeromycotina</taxon>
        <taxon>Glomeromycetes</taxon>
        <taxon>Diversisporales</taxon>
        <taxon>Gigasporaceae</taxon>
        <taxon>Gigaspora</taxon>
    </lineage>
</organism>
<evidence type="ECO:0000256" key="4">
    <source>
        <dbReference type="ARBA" id="ARBA00023242"/>
    </source>
</evidence>
<dbReference type="Pfam" id="PF12767">
    <property type="entry name" value="SAGA-Tad1"/>
    <property type="match status" value="1"/>
</dbReference>
<keyword evidence="6" id="KW-1185">Reference proteome</keyword>
<dbReference type="GO" id="GO:0006357">
    <property type="term" value="P:regulation of transcription by RNA polymerase II"/>
    <property type="evidence" value="ECO:0007669"/>
    <property type="project" value="TreeGrafter"/>
</dbReference>
<dbReference type="GO" id="GO:0003713">
    <property type="term" value="F:transcription coactivator activity"/>
    <property type="evidence" value="ECO:0007669"/>
    <property type="project" value="TreeGrafter"/>
</dbReference>
<keyword evidence="2" id="KW-0805">Transcription regulation</keyword>
<dbReference type="InterPro" id="IPR024738">
    <property type="entry name" value="Hfi1/Tada1"/>
</dbReference>
<dbReference type="Proteomes" id="UP000439903">
    <property type="component" value="Unassembled WGS sequence"/>
</dbReference>
<evidence type="ECO:0000256" key="3">
    <source>
        <dbReference type="ARBA" id="ARBA00023163"/>
    </source>
</evidence>
<dbReference type="GO" id="GO:0000124">
    <property type="term" value="C:SAGA complex"/>
    <property type="evidence" value="ECO:0007669"/>
    <property type="project" value="TreeGrafter"/>
</dbReference>
<sequence length="254" mass="29440">MNSHTIVRSKDPILLKTQLDAALGDNKVQYWKAVQSFIKGELNRLELDFLANLFLPREHAQLHDDFIRASINNNKQKSNCRVIRDIQEKTCEKSLNEKNDILTHYKSLKGILSSMEKEDRDLLHHFLKNVKNNRNSNEEELIPKSSHCSKSVSENSISQRDFPDYENVYIRMTEIAFNNGLFGGVQEDCVSLMVFALEIRENNVYCDDYDENPSITLKDLAFSLSISPLTVSPLIEEKINVRLRRDEMNFDNEI</sequence>
<comment type="caution">
    <text evidence="5">The sequence shown here is derived from an EMBL/GenBank/DDBJ whole genome shotgun (WGS) entry which is preliminary data.</text>
</comment>
<comment type="subcellular location">
    <subcellularLocation>
        <location evidence="1">Nucleus</location>
    </subcellularLocation>
</comment>
<dbReference type="AlphaFoldDB" id="A0A8H4B1S6"/>
<dbReference type="PANTHER" id="PTHR21277">
    <property type="entry name" value="TRANSCRIPTIONAL ADAPTER 1"/>
    <property type="match status" value="1"/>
</dbReference>
<keyword evidence="3" id="KW-0804">Transcription</keyword>